<dbReference type="EMBL" id="JBGMDY010000004">
    <property type="protein sequence ID" value="KAL2336682.1"/>
    <property type="molecule type" value="Genomic_DNA"/>
</dbReference>
<gene>
    <name evidence="1" type="ORF">Fmac_011128</name>
</gene>
<accession>A0ABD1MLK8</accession>
<comment type="caution">
    <text evidence="1">The sequence shown here is derived from an EMBL/GenBank/DDBJ whole genome shotgun (WGS) entry which is preliminary data.</text>
</comment>
<evidence type="ECO:0000313" key="2">
    <source>
        <dbReference type="Proteomes" id="UP001603857"/>
    </source>
</evidence>
<sequence length="92" mass="10922">MEWKHVLLLGTYTKDSIPALHKKRKYLAEVTEKASIAYNKAVTRLRECQCVDPHFNNIAWRYQDIVQKLENMQWTIHQVEVDLKRLPDKPST</sequence>
<dbReference type="Proteomes" id="UP001603857">
    <property type="component" value="Unassembled WGS sequence"/>
</dbReference>
<dbReference type="InterPro" id="IPR029327">
    <property type="entry name" value="HAUS4"/>
</dbReference>
<reference evidence="1 2" key="1">
    <citation type="submission" date="2024-08" db="EMBL/GenBank/DDBJ databases">
        <title>Insights into the chromosomal genome structure of Flemingia macrophylla.</title>
        <authorList>
            <person name="Ding Y."/>
            <person name="Zhao Y."/>
            <person name="Bi W."/>
            <person name="Wu M."/>
            <person name="Zhao G."/>
            <person name="Gong Y."/>
            <person name="Li W."/>
            <person name="Zhang P."/>
        </authorList>
    </citation>
    <scope>NUCLEOTIDE SEQUENCE [LARGE SCALE GENOMIC DNA]</scope>
    <source>
        <strain evidence="1">DYQJB</strain>
        <tissue evidence="1">Leaf</tissue>
    </source>
</reference>
<keyword evidence="2" id="KW-1185">Reference proteome</keyword>
<dbReference type="AlphaFoldDB" id="A0ABD1MLK8"/>
<dbReference type="PANTHER" id="PTHR16219">
    <property type="entry name" value="AUGMIN SUBUNIT 4 FAMILY MEMBER"/>
    <property type="match status" value="1"/>
</dbReference>
<evidence type="ECO:0000313" key="1">
    <source>
        <dbReference type="EMBL" id="KAL2336682.1"/>
    </source>
</evidence>
<protein>
    <submittedName>
        <fullName evidence="1">Uncharacterized protein</fullName>
    </submittedName>
</protein>
<proteinExistence type="predicted"/>
<name>A0ABD1MLK8_9FABA</name>
<organism evidence="1 2">
    <name type="scientific">Flemingia macrophylla</name>
    <dbReference type="NCBI Taxonomy" id="520843"/>
    <lineage>
        <taxon>Eukaryota</taxon>
        <taxon>Viridiplantae</taxon>
        <taxon>Streptophyta</taxon>
        <taxon>Embryophyta</taxon>
        <taxon>Tracheophyta</taxon>
        <taxon>Spermatophyta</taxon>
        <taxon>Magnoliopsida</taxon>
        <taxon>eudicotyledons</taxon>
        <taxon>Gunneridae</taxon>
        <taxon>Pentapetalae</taxon>
        <taxon>rosids</taxon>
        <taxon>fabids</taxon>
        <taxon>Fabales</taxon>
        <taxon>Fabaceae</taxon>
        <taxon>Papilionoideae</taxon>
        <taxon>50 kb inversion clade</taxon>
        <taxon>NPAAA clade</taxon>
        <taxon>indigoferoid/millettioid clade</taxon>
        <taxon>Phaseoleae</taxon>
        <taxon>Flemingia</taxon>
    </lineage>
</organism>
<dbReference type="Pfam" id="PF14735">
    <property type="entry name" value="HAUS4"/>
    <property type="match status" value="1"/>
</dbReference>
<dbReference type="PANTHER" id="PTHR16219:SF1">
    <property type="entry name" value="HAUS AUGMIN-LIKE COMPLEX SUBUNIT 4"/>
    <property type="match status" value="1"/>
</dbReference>